<evidence type="ECO:0000313" key="4">
    <source>
        <dbReference type="EMBL" id="PWK83696.1"/>
    </source>
</evidence>
<organism evidence="4 5">
    <name type="scientific">Lentzea atacamensis</name>
    <dbReference type="NCBI Taxonomy" id="531938"/>
    <lineage>
        <taxon>Bacteria</taxon>
        <taxon>Bacillati</taxon>
        <taxon>Actinomycetota</taxon>
        <taxon>Actinomycetes</taxon>
        <taxon>Pseudonocardiales</taxon>
        <taxon>Pseudonocardiaceae</taxon>
        <taxon>Lentzea</taxon>
    </lineage>
</organism>
<dbReference type="InterPro" id="IPR027417">
    <property type="entry name" value="P-loop_NTPase"/>
</dbReference>
<sequence length="125" mass="13160">MLTPAAASSRLLGRDDEIRCLDGLIDAARDGCGGAIVLRGEAGIGKSALLEHVREKASGFRVLTASGSEFETELPFAALHQLCLPLLDRLTELPPGRRAALEVAFGLDSDRPVTQTAERASAPPP</sequence>
<evidence type="ECO:0000256" key="2">
    <source>
        <dbReference type="ARBA" id="ARBA00022840"/>
    </source>
</evidence>
<dbReference type="SUPFAM" id="SSF52540">
    <property type="entry name" value="P-loop containing nucleoside triphosphate hydrolases"/>
    <property type="match status" value="1"/>
</dbReference>
<feature type="domain" description="Orc1-like AAA ATPase" evidence="3">
    <location>
        <begin position="10"/>
        <end position="95"/>
    </location>
</feature>
<dbReference type="PANTHER" id="PTHR16305">
    <property type="entry name" value="TESTICULAR SOLUBLE ADENYLYL CYCLASE"/>
    <property type="match status" value="1"/>
</dbReference>
<dbReference type="GO" id="GO:0005524">
    <property type="term" value="F:ATP binding"/>
    <property type="evidence" value="ECO:0007669"/>
    <property type="project" value="UniProtKB-KW"/>
</dbReference>
<dbReference type="PANTHER" id="PTHR16305:SF35">
    <property type="entry name" value="TRANSCRIPTIONAL ACTIVATOR DOMAIN"/>
    <property type="match status" value="1"/>
</dbReference>
<dbReference type="GO" id="GO:0005737">
    <property type="term" value="C:cytoplasm"/>
    <property type="evidence" value="ECO:0007669"/>
    <property type="project" value="TreeGrafter"/>
</dbReference>
<evidence type="ECO:0000259" key="3">
    <source>
        <dbReference type="Pfam" id="PF13191"/>
    </source>
</evidence>
<dbReference type="Proteomes" id="UP000246005">
    <property type="component" value="Unassembled WGS sequence"/>
</dbReference>
<dbReference type="EMBL" id="QGHB01000010">
    <property type="protein sequence ID" value="PWK83696.1"/>
    <property type="molecule type" value="Genomic_DNA"/>
</dbReference>
<protein>
    <submittedName>
        <fullName evidence="4">AAA ATPase-like protein</fullName>
    </submittedName>
</protein>
<evidence type="ECO:0000313" key="5">
    <source>
        <dbReference type="Proteomes" id="UP000246005"/>
    </source>
</evidence>
<keyword evidence="1" id="KW-0547">Nucleotide-binding</keyword>
<proteinExistence type="predicted"/>
<dbReference type="RefSeq" id="WP_109639499.1">
    <property type="nucleotide sequence ID" value="NZ_QGHB01000010.1"/>
</dbReference>
<dbReference type="Pfam" id="PF13191">
    <property type="entry name" value="AAA_16"/>
    <property type="match status" value="1"/>
</dbReference>
<reference evidence="4 5" key="1">
    <citation type="submission" date="2018-05" db="EMBL/GenBank/DDBJ databases">
        <title>Genomic Encyclopedia of Type Strains, Phase IV (KMG-IV): sequencing the most valuable type-strain genomes for metagenomic binning, comparative biology and taxonomic classification.</title>
        <authorList>
            <person name="Goeker M."/>
        </authorList>
    </citation>
    <scope>NUCLEOTIDE SEQUENCE [LARGE SCALE GENOMIC DNA]</scope>
    <source>
        <strain evidence="4 5">DSM 45480</strain>
    </source>
</reference>
<gene>
    <name evidence="4" type="ORF">C8D88_110152</name>
</gene>
<dbReference type="AlphaFoldDB" id="A0A316HR04"/>
<dbReference type="InterPro" id="IPR041664">
    <property type="entry name" value="AAA_16"/>
</dbReference>
<name>A0A316HR04_9PSEU</name>
<dbReference type="GO" id="GO:0004016">
    <property type="term" value="F:adenylate cyclase activity"/>
    <property type="evidence" value="ECO:0007669"/>
    <property type="project" value="TreeGrafter"/>
</dbReference>
<evidence type="ECO:0000256" key="1">
    <source>
        <dbReference type="ARBA" id="ARBA00022741"/>
    </source>
</evidence>
<accession>A0A316HR04</accession>
<keyword evidence="2" id="KW-0067">ATP-binding</keyword>
<comment type="caution">
    <text evidence="4">The sequence shown here is derived from an EMBL/GenBank/DDBJ whole genome shotgun (WGS) entry which is preliminary data.</text>
</comment>